<feature type="transmembrane region" description="Helical" evidence="6">
    <location>
        <begin position="282"/>
        <end position="305"/>
    </location>
</feature>
<feature type="domain" description="Membrane transport protein MMPL" evidence="7">
    <location>
        <begin position="203"/>
        <end position="327"/>
    </location>
</feature>
<comment type="subcellular location">
    <subcellularLocation>
        <location evidence="1">Cell membrane</location>
        <topology evidence="1">Multi-pass membrane protein</topology>
    </subcellularLocation>
</comment>
<feature type="transmembrane region" description="Helical" evidence="6">
    <location>
        <begin position="645"/>
        <end position="664"/>
    </location>
</feature>
<feature type="transmembrane region" description="Helical" evidence="6">
    <location>
        <begin position="757"/>
        <end position="777"/>
    </location>
</feature>
<dbReference type="Pfam" id="PF03176">
    <property type="entry name" value="MMPL"/>
    <property type="match status" value="1"/>
</dbReference>
<dbReference type="InterPro" id="IPR050545">
    <property type="entry name" value="Mycobact_MmpL"/>
</dbReference>
<name>A0A840U7R4_9GAMM</name>
<dbReference type="RefSeq" id="WP_183699917.1">
    <property type="nucleotide sequence ID" value="NZ_JACHFE010000002.1"/>
</dbReference>
<proteinExistence type="predicted"/>
<evidence type="ECO:0000256" key="6">
    <source>
        <dbReference type="SAM" id="Phobius"/>
    </source>
</evidence>
<evidence type="ECO:0000256" key="2">
    <source>
        <dbReference type="ARBA" id="ARBA00022475"/>
    </source>
</evidence>
<keyword evidence="3 6" id="KW-0812">Transmembrane</keyword>
<evidence type="ECO:0000313" key="9">
    <source>
        <dbReference type="Proteomes" id="UP000591735"/>
    </source>
</evidence>
<evidence type="ECO:0000256" key="5">
    <source>
        <dbReference type="ARBA" id="ARBA00023136"/>
    </source>
</evidence>
<evidence type="ECO:0000256" key="4">
    <source>
        <dbReference type="ARBA" id="ARBA00022989"/>
    </source>
</evidence>
<evidence type="ECO:0000256" key="3">
    <source>
        <dbReference type="ARBA" id="ARBA00022692"/>
    </source>
</evidence>
<keyword evidence="2" id="KW-1003">Cell membrane</keyword>
<comment type="caution">
    <text evidence="8">The sequence shown here is derived from an EMBL/GenBank/DDBJ whole genome shotgun (WGS) entry which is preliminary data.</text>
</comment>
<evidence type="ECO:0000313" key="8">
    <source>
        <dbReference type="EMBL" id="MBB5320263.1"/>
    </source>
</evidence>
<keyword evidence="4 6" id="KW-1133">Transmembrane helix</keyword>
<organism evidence="8 9">
    <name type="scientific">Marinobacter oulmenensis</name>
    <dbReference type="NCBI Taxonomy" id="643747"/>
    <lineage>
        <taxon>Bacteria</taxon>
        <taxon>Pseudomonadati</taxon>
        <taxon>Pseudomonadota</taxon>
        <taxon>Gammaproteobacteria</taxon>
        <taxon>Pseudomonadales</taxon>
        <taxon>Marinobacteraceae</taxon>
        <taxon>Marinobacter</taxon>
    </lineage>
</organism>
<feature type="transmembrane region" description="Helical" evidence="6">
    <location>
        <begin position="344"/>
        <end position="362"/>
    </location>
</feature>
<dbReference type="Proteomes" id="UP000591735">
    <property type="component" value="Unassembled WGS sequence"/>
</dbReference>
<sequence>MPLSLPSRRSLALVWALALALLTAALMLRLSGSVFDSSILALLPEDQQAPLVARASDRMDEFVANRVLLLVGGSRADRPELSGLAEDIARQLSETGVFSRIQARAEADWWLSMGRLYQPYHYQLLTDDVRQRLAGGQGNALVAEAARGLVSPASGPHPAPLLDDPLNLLGHWLRSLDPGGGFQLDQQGLFVTDSDRHYRVITAVIKQDPFDQATQKRVLAAVAEADARVSDSAVASELLRSGLVFHAAAGASQARAELSTIGVGSLIAILLLLWWQFRSVSYLLLPVLSIGCGLLVALSVSLVVFERVHLVTLAFGASLVGVSVDYAFHYLCHVRYQGGAGVRRILPGITLGLLSSCLAYGAQALTPFPGLQQIALFSAAGLIGAWLTVVLWFPVFGRWLPARRTEGWLGRGLVSVARLKKPLVVVLAGLLALALYGLPGVVFDDSLGALQSSPESLLRQEQRIQSLSENPGSARFLLIRGNSAQQVLEREERARLGLDQLVRQGRLDAYRAVSGFAPSIDRQQKDRQRVAEQVYQAGLPERLFQSVGMSGELAGRSEARFRAAEPRWLRPSELADAPVGELLSAQWLEPLPGSEEVASLITLGGAADRQVYLQLAELADGIDGVRFVDRVERTSDLLAGYRATVSQWTALAYALVLLVLFFRYGRGCWRVILPPALATLMTLGLLSVMGLPLNLFNLLAALLILGIGLDIGIFVRESGGQLHAWEAVTLSALTSLLAFGLLALSETPVLHHFGMTVLPGIGLAWLIAFVLGSGALAGSRVSKGS</sequence>
<keyword evidence="5 6" id="KW-0472">Membrane</keyword>
<evidence type="ECO:0000256" key="1">
    <source>
        <dbReference type="ARBA" id="ARBA00004651"/>
    </source>
</evidence>
<reference evidence="8 9" key="1">
    <citation type="submission" date="2020-08" db="EMBL/GenBank/DDBJ databases">
        <title>Genomic Encyclopedia of Type Strains, Phase IV (KMG-IV): sequencing the most valuable type-strain genomes for metagenomic binning, comparative biology and taxonomic classification.</title>
        <authorList>
            <person name="Goeker M."/>
        </authorList>
    </citation>
    <scope>NUCLEOTIDE SEQUENCE [LARGE SCALE GENOMIC DNA]</scope>
    <source>
        <strain evidence="8 9">DSM 22359</strain>
    </source>
</reference>
<feature type="transmembrane region" description="Helical" evidence="6">
    <location>
        <begin position="311"/>
        <end position="332"/>
    </location>
</feature>
<dbReference type="AlphaFoldDB" id="A0A840U7R4"/>
<gene>
    <name evidence="8" type="ORF">HNR38_000735</name>
</gene>
<dbReference type="PANTHER" id="PTHR33406:SF13">
    <property type="entry name" value="MEMBRANE PROTEIN YDFJ"/>
    <property type="match status" value="1"/>
</dbReference>
<feature type="transmembrane region" description="Helical" evidence="6">
    <location>
        <begin position="374"/>
        <end position="401"/>
    </location>
</feature>
<feature type="transmembrane region" description="Helical" evidence="6">
    <location>
        <begin position="727"/>
        <end position="745"/>
    </location>
</feature>
<dbReference type="InterPro" id="IPR004869">
    <property type="entry name" value="MMPL_dom"/>
</dbReference>
<dbReference type="SUPFAM" id="SSF82866">
    <property type="entry name" value="Multidrug efflux transporter AcrB transmembrane domain"/>
    <property type="match status" value="2"/>
</dbReference>
<keyword evidence="9" id="KW-1185">Reference proteome</keyword>
<feature type="transmembrane region" description="Helical" evidence="6">
    <location>
        <begin position="671"/>
        <end position="689"/>
    </location>
</feature>
<dbReference type="EMBL" id="JACHFE010000002">
    <property type="protein sequence ID" value="MBB5320263.1"/>
    <property type="molecule type" value="Genomic_DNA"/>
</dbReference>
<feature type="transmembrane region" description="Helical" evidence="6">
    <location>
        <begin position="422"/>
        <end position="443"/>
    </location>
</feature>
<feature type="transmembrane region" description="Helical" evidence="6">
    <location>
        <begin position="258"/>
        <end position="275"/>
    </location>
</feature>
<feature type="transmembrane region" description="Helical" evidence="6">
    <location>
        <begin position="695"/>
        <end position="715"/>
    </location>
</feature>
<accession>A0A840U7R4</accession>
<dbReference type="GO" id="GO:0005886">
    <property type="term" value="C:plasma membrane"/>
    <property type="evidence" value="ECO:0007669"/>
    <property type="project" value="UniProtKB-SubCell"/>
</dbReference>
<dbReference type="Gene3D" id="1.20.1640.10">
    <property type="entry name" value="Multidrug efflux transporter AcrB transmembrane domain"/>
    <property type="match status" value="2"/>
</dbReference>
<protein>
    <submittedName>
        <fullName evidence="8">Putative exporter</fullName>
    </submittedName>
</protein>
<dbReference type="PANTHER" id="PTHR33406">
    <property type="entry name" value="MEMBRANE PROTEIN MJ1562-RELATED"/>
    <property type="match status" value="1"/>
</dbReference>
<evidence type="ECO:0000259" key="7">
    <source>
        <dbReference type="Pfam" id="PF03176"/>
    </source>
</evidence>